<dbReference type="EMBL" id="AP025732">
    <property type="protein sequence ID" value="BDI19622.1"/>
    <property type="molecule type" value="Genomic_DNA"/>
</dbReference>
<protein>
    <recommendedName>
        <fullName evidence="4">Transposase</fullName>
    </recommendedName>
</protein>
<evidence type="ECO:0000313" key="3">
    <source>
        <dbReference type="Proteomes" id="UP001055453"/>
    </source>
</evidence>
<reference evidence="2" key="1">
    <citation type="submission" date="2022-04" db="EMBL/GenBank/DDBJ databases">
        <title>Complete genome sequence of a cyanobacterium, Nostoc sp. SO-36, isolated in Antarctica.</title>
        <authorList>
            <person name="Kanesaki Y."/>
            <person name="Effendi D."/>
            <person name="Sakamoto T."/>
            <person name="Ohtani S."/>
            <person name="Awai K."/>
        </authorList>
    </citation>
    <scope>NUCLEOTIDE SEQUENCE</scope>
    <source>
        <strain evidence="2">SO-36</strain>
    </source>
</reference>
<name>A0ABN6QCD8_NOSCO</name>
<dbReference type="Proteomes" id="UP001055453">
    <property type="component" value="Chromosome"/>
</dbReference>
<evidence type="ECO:0008006" key="4">
    <source>
        <dbReference type="Google" id="ProtNLM"/>
    </source>
</evidence>
<feature type="transmembrane region" description="Helical" evidence="1">
    <location>
        <begin position="27"/>
        <end position="45"/>
    </location>
</feature>
<keyword evidence="3" id="KW-1185">Reference proteome</keyword>
<keyword evidence="1" id="KW-1133">Transmembrane helix</keyword>
<evidence type="ECO:0000256" key="1">
    <source>
        <dbReference type="SAM" id="Phobius"/>
    </source>
</evidence>
<evidence type="ECO:0000313" key="2">
    <source>
        <dbReference type="EMBL" id="BDI19622.1"/>
    </source>
</evidence>
<accession>A0ABN6QCD8</accession>
<keyword evidence="1" id="KW-0472">Membrane</keyword>
<keyword evidence="1" id="KW-0812">Transmembrane</keyword>
<proteinExistence type="predicted"/>
<sequence>MSVRPVSVESFPIALNRTLALLENQKYKLWLIVAIIIRVGIITWYGKRQIRKVKNANIKINKLSRDEVEAARIKSSIDKLNPTQKSQLRLRA</sequence>
<gene>
    <name evidence="2" type="ORF">ANSO36C_54240</name>
</gene>
<organism evidence="2 3">
    <name type="scientific">Nostoc cf. commune SO-36</name>
    <dbReference type="NCBI Taxonomy" id="449208"/>
    <lineage>
        <taxon>Bacteria</taxon>
        <taxon>Bacillati</taxon>
        <taxon>Cyanobacteriota</taxon>
        <taxon>Cyanophyceae</taxon>
        <taxon>Nostocales</taxon>
        <taxon>Nostocaceae</taxon>
        <taxon>Nostoc</taxon>
    </lineage>
</organism>